<organism evidence="1 2">
    <name type="scientific">Ataeniobius toweri</name>
    <dbReference type="NCBI Taxonomy" id="208326"/>
    <lineage>
        <taxon>Eukaryota</taxon>
        <taxon>Metazoa</taxon>
        <taxon>Chordata</taxon>
        <taxon>Craniata</taxon>
        <taxon>Vertebrata</taxon>
        <taxon>Euteleostomi</taxon>
        <taxon>Actinopterygii</taxon>
        <taxon>Neopterygii</taxon>
        <taxon>Teleostei</taxon>
        <taxon>Neoteleostei</taxon>
        <taxon>Acanthomorphata</taxon>
        <taxon>Ovalentaria</taxon>
        <taxon>Atherinomorphae</taxon>
        <taxon>Cyprinodontiformes</taxon>
        <taxon>Goodeidae</taxon>
        <taxon>Ataeniobius</taxon>
    </lineage>
</organism>
<comment type="caution">
    <text evidence="1">The sequence shown here is derived from an EMBL/GenBank/DDBJ whole genome shotgun (WGS) entry which is preliminary data.</text>
</comment>
<gene>
    <name evidence="1" type="ORF">ATANTOWER_029243</name>
</gene>
<evidence type="ECO:0000313" key="2">
    <source>
        <dbReference type="Proteomes" id="UP001345963"/>
    </source>
</evidence>
<accession>A0ABU7CD47</accession>
<name>A0ABU7CD47_9TELE</name>
<reference evidence="1 2" key="1">
    <citation type="submission" date="2021-07" db="EMBL/GenBank/DDBJ databases">
        <authorList>
            <person name="Palmer J.M."/>
        </authorList>
    </citation>
    <scope>NUCLEOTIDE SEQUENCE [LARGE SCALE GENOMIC DNA]</scope>
    <source>
        <strain evidence="1 2">AT_MEX2019</strain>
        <tissue evidence="1">Muscle</tissue>
    </source>
</reference>
<dbReference type="Proteomes" id="UP001345963">
    <property type="component" value="Unassembled WGS sequence"/>
</dbReference>
<keyword evidence="2" id="KW-1185">Reference proteome</keyword>
<protein>
    <submittedName>
        <fullName evidence="1">Uncharacterized protein</fullName>
    </submittedName>
</protein>
<evidence type="ECO:0000313" key="1">
    <source>
        <dbReference type="EMBL" id="MED6259724.1"/>
    </source>
</evidence>
<dbReference type="EMBL" id="JAHUTI010086202">
    <property type="protein sequence ID" value="MED6259724.1"/>
    <property type="molecule type" value="Genomic_DNA"/>
</dbReference>
<sequence>MQAVVLPSDSACRNSFSTGDFSATQFCFCGASERKAKRHQRTLFPSYPDGHWWKRKTCGKVGGFMRAVASWEVLCYPPSPF</sequence>
<proteinExistence type="predicted"/>